<dbReference type="InterPro" id="IPR002885">
    <property type="entry name" value="PPR_rpt"/>
</dbReference>
<dbReference type="GO" id="GO:0099402">
    <property type="term" value="P:plant organ development"/>
    <property type="evidence" value="ECO:0007669"/>
    <property type="project" value="UniProtKB-ARBA"/>
</dbReference>
<name>A0A7J0GCZ8_9ERIC</name>
<dbReference type="EMBL" id="BJWL01000020">
    <property type="protein sequence ID" value="GFZ08654.1"/>
    <property type="molecule type" value="Genomic_DNA"/>
</dbReference>
<evidence type="ECO:0000256" key="1">
    <source>
        <dbReference type="ARBA" id="ARBA00022737"/>
    </source>
</evidence>
<accession>A0A7J0GCZ8</accession>
<proteinExistence type="predicted"/>
<reference evidence="2 3" key="1">
    <citation type="submission" date="2019-07" db="EMBL/GenBank/DDBJ databases">
        <title>De Novo Assembly of kiwifruit Actinidia rufa.</title>
        <authorList>
            <person name="Sugita-Konishi S."/>
            <person name="Sato K."/>
            <person name="Mori E."/>
            <person name="Abe Y."/>
            <person name="Kisaki G."/>
            <person name="Hamano K."/>
            <person name="Suezawa K."/>
            <person name="Otani M."/>
            <person name="Fukuda T."/>
            <person name="Manabe T."/>
            <person name="Gomi K."/>
            <person name="Tabuchi M."/>
            <person name="Akimitsu K."/>
            <person name="Kataoka I."/>
        </authorList>
    </citation>
    <scope>NUCLEOTIDE SEQUENCE [LARGE SCALE GENOMIC DNA]</scope>
    <source>
        <strain evidence="3">cv. Fuchu</strain>
    </source>
</reference>
<sequence>MGFAADAVAMFGKMKDEGFEPDEMTVVSVLGPWGDLGDLSLGRWVQGFVVDNKMELNSFVGSALIGMYEKCVDLSSARRVFDQMRYKDVVTWNAMITGCTSIRTSGAASTTTIVPTLQTQLAPKALSSAATTTEDDMFPMLFHQHTIPISLSLPPAPARPLPNLSHHKTTARIITQKTLQLSSIYYSCRHQLPTLLSAIIITQHQLSQLLAHHNTTTINHHQYHHNTDTTFMSDSHHHSSTGIYAQNGLSDEAMLLFNAMKVEGVNPDKITLIGVLSAAASIGALEFGKLIEAYALERSLQPDIYVGTALIDKKMKSLGMQDLCTCFSWAYPRGLNAIRPPVVNLMKSSFGLIPKIEHYSRMVDLLARAGQVSEAWDFVKKMPEKPDEVILGALLGACQKLRNVDVSEQVMQLFLEMEPSNSGNYVISSKIYDSARMRVLMRQKGVTKTPGCSWIEMGAQVHEFHAGHLFTYILKRFTR</sequence>
<dbReference type="Gene3D" id="1.25.40.10">
    <property type="entry name" value="Tetratricopeptide repeat domain"/>
    <property type="match status" value="2"/>
</dbReference>
<dbReference type="InterPro" id="IPR011990">
    <property type="entry name" value="TPR-like_helical_dom_sf"/>
</dbReference>
<dbReference type="PANTHER" id="PTHR47926">
    <property type="entry name" value="PENTATRICOPEPTIDE REPEAT-CONTAINING PROTEIN"/>
    <property type="match status" value="1"/>
</dbReference>
<dbReference type="AlphaFoldDB" id="A0A7J0GCZ8"/>
<keyword evidence="3" id="KW-1185">Reference proteome</keyword>
<evidence type="ECO:0000313" key="3">
    <source>
        <dbReference type="Proteomes" id="UP000585474"/>
    </source>
</evidence>
<dbReference type="Pfam" id="PF20431">
    <property type="entry name" value="E_motif"/>
    <property type="match status" value="1"/>
</dbReference>
<comment type="caution">
    <text evidence="2">The sequence shown here is derived from an EMBL/GenBank/DDBJ whole genome shotgun (WGS) entry which is preliminary data.</text>
</comment>
<organism evidence="2 3">
    <name type="scientific">Actinidia rufa</name>
    <dbReference type="NCBI Taxonomy" id="165716"/>
    <lineage>
        <taxon>Eukaryota</taxon>
        <taxon>Viridiplantae</taxon>
        <taxon>Streptophyta</taxon>
        <taxon>Embryophyta</taxon>
        <taxon>Tracheophyta</taxon>
        <taxon>Spermatophyta</taxon>
        <taxon>Magnoliopsida</taxon>
        <taxon>eudicotyledons</taxon>
        <taxon>Gunneridae</taxon>
        <taxon>Pentapetalae</taxon>
        <taxon>asterids</taxon>
        <taxon>Ericales</taxon>
        <taxon>Actinidiaceae</taxon>
        <taxon>Actinidia</taxon>
    </lineage>
</organism>
<evidence type="ECO:0000313" key="2">
    <source>
        <dbReference type="EMBL" id="GFZ08654.1"/>
    </source>
</evidence>
<dbReference type="Pfam" id="PF01535">
    <property type="entry name" value="PPR"/>
    <property type="match status" value="2"/>
</dbReference>
<gene>
    <name evidence="2" type="ORF">Acr_20g0004620</name>
</gene>
<protein>
    <submittedName>
        <fullName evidence="2">Pentatricopeptide repeat (PPR-like) superfamily protein</fullName>
    </submittedName>
</protein>
<dbReference type="Proteomes" id="UP000585474">
    <property type="component" value="Unassembled WGS sequence"/>
</dbReference>
<dbReference type="FunFam" id="1.25.40.10:FF:000158">
    <property type="entry name" value="pentatricopeptide repeat-containing protein At2g33680"/>
    <property type="match status" value="1"/>
</dbReference>
<dbReference type="InterPro" id="IPR046960">
    <property type="entry name" value="PPR_At4g14850-like_plant"/>
</dbReference>
<dbReference type="GO" id="GO:0003723">
    <property type="term" value="F:RNA binding"/>
    <property type="evidence" value="ECO:0007669"/>
    <property type="project" value="InterPro"/>
</dbReference>
<dbReference type="GO" id="GO:0009451">
    <property type="term" value="P:RNA modification"/>
    <property type="evidence" value="ECO:0007669"/>
    <property type="project" value="InterPro"/>
</dbReference>
<dbReference type="PANTHER" id="PTHR47926:SF543">
    <property type="entry name" value="(WILD MALAYSIAN BANANA) HYPOTHETICAL PROTEIN"/>
    <property type="match status" value="1"/>
</dbReference>
<keyword evidence="1" id="KW-0677">Repeat</keyword>
<dbReference type="InterPro" id="IPR046848">
    <property type="entry name" value="E_motif"/>
</dbReference>
<dbReference type="OrthoDB" id="185373at2759"/>